<organism evidence="1 2">
    <name type="scientific">Labilithrix luteola</name>
    <dbReference type="NCBI Taxonomy" id="1391654"/>
    <lineage>
        <taxon>Bacteria</taxon>
        <taxon>Pseudomonadati</taxon>
        <taxon>Myxococcota</taxon>
        <taxon>Polyangia</taxon>
        <taxon>Polyangiales</taxon>
        <taxon>Labilitrichaceae</taxon>
        <taxon>Labilithrix</taxon>
    </lineage>
</organism>
<evidence type="ECO:0000313" key="2">
    <source>
        <dbReference type="Proteomes" id="UP000064967"/>
    </source>
</evidence>
<name>A0A0K1PWB9_9BACT</name>
<sequence length="61" mass="7039">MPHRNCYRAPAAIDLVRRGGETMEGSFDKRREGGRVKKRYFRPATPCDRLLASSEINEDTR</sequence>
<gene>
    <name evidence="1" type="ORF">AKJ09_04476</name>
</gene>
<dbReference type="AlphaFoldDB" id="A0A0K1PWB9"/>
<dbReference type="KEGG" id="llu:AKJ09_04476"/>
<accession>A0A0K1PWB9</accession>
<reference evidence="1 2" key="1">
    <citation type="submission" date="2015-08" db="EMBL/GenBank/DDBJ databases">
        <authorList>
            <person name="Babu N.S."/>
            <person name="Beckwith C.J."/>
            <person name="Beseler K.G."/>
            <person name="Brison A."/>
            <person name="Carone J.V."/>
            <person name="Caskin T.P."/>
            <person name="Diamond M."/>
            <person name="Durham M.E."/>
            <person name="Foxe J.M."/>
            <person name="Go M."/>
            <person name="Henderson B.A."/>
            <person name="Jones I.B."/>
            <person name="McGettigan J.A."/>
            <person name="Micheletti S.J."/>
            <person name="Nasrallah M.E."/>
            <person name="Ortiz D."/>
            <person name="Piller C.R."/>
            <person name="Privatt S.R."/>
            <person name="Schneider S.L."/>
            <person name="Sharp S."/>
            <person name="Smith T.C."/>
            <person name="Stanton J.D."/>
            <person name="Ullery H.E."/>
            <person name="Wilson R.J."/>
            <person name="Serrano M.G."/>
            <person name="Buck G."/>
            <person name="Lee V."/>
            <person name="Wang Y."/>
            <person name="Carvalho R."/>
            <person name="Voegtly L."/>
            <person name="Shi R."/>
            <person name="Duckworth R."/>
            <person name="Johnson A."/>
            <person name="Loviza R."/>
            <person name="Walstead R."/>
            <person name="Shah Z."/>
            <person name="Kiflezghi M."/>
            <person name="Wade K."/>
            <person name="Ball S.L."/>
            <person name="Bradley K.W."/>
            <person name="Asai D.J."/>
            <person name="Bowman C.A."/>
            <person name="Russell D.A."/>
            <person name="Pope W.H."/>
            <person name="Jacobs-Sera D."/>
            <person name="Hendrix R.W."/>
            <person name="Hatfull G.F."/>
        </authorList>
    </citation>
    <scope>NUCLEOTIDE SEQUENCE [LARGE SCALE GENOMIC DNA]</scope>
    <source>
        <strain evidence="1 2">DSM 27648</strain>
    </source>
</reference>
<keyword evidence="2" id="KW-1185">Reference proteome</keyword>
<evidence type="ECO:0000313" key="1">
    <source>
        <dbReference type="EMBL" id="AKU97812.1"/>
    </source>
</evidence>
<proteinExistence type="predicted"/>
<protein>
    <submittedName>
        <fullName evidence="1">Uncharacterized protein</fullName>
    </submittedName>
</protein>
<dbReference type="EMBL" id="CP012333">
    <property type="protein sequence ID" value="AKU97812.1"/>
    <property type="molecule type" value="Genomic_DNA"/>
</dbReference>
<dbReference type="Proteomes" id="UP000064967">
    <property type="component" value="Chromosome"/>
</dbReference>